<proteinExistence type="predicted"/>
<dbReference type="EMBL" id="WUBI01000001">
    <property type="protein sequence ID" value="MWV43311.1"/>
    <property type="molecule type" value="Genomic_DNA"/>
</dbReference>
<sequence>MILEVAILQVIPGQEQDFEKNFTAASLIISSMKGYIGHELHRCMEEAGKYLLLVRWDTLESHTVGFRESAEYLEWKSLLHHFYDPFPTVEHYELAYKNA</sequence>
<comment type="caution">
    <text evidence="2">The sequence shown here is derived from an EMBL/GenBank/DDBJ whole genome shotgun (WGS) entry which is preliminary data.</text>
</comment>
<keyword evidence="3" id="KW-1185">Reference proteome</keyword>
<name>A0A7X3LF66_9BACL</name>
<dbReference type="Pfam" id="PF03992">
    <property type="entry name" value="ABM"/>
    <property type="match status" value="1"/>
</dbReference>
<accession>A0A7X3LF66</accession>
<dbReference type="SUPFAM" id="SSF54909">
    <property type="entry name" value="Dimeric alpha+beta barrel"/>
    <property type="match status" value="1"/>
</dbReference>
<protein>
    <submittedName>
        <fullName evidence="2">Antibiotic biosynthesis monooxygenase</fullName>
    </submittedName>
</protein>
<keyword evidence="2" id="KW-0503">Monooxygenase</keyword>
<dbReference type="Proteomes" id="UP000460318">
    <property type="component" value="Unassembled WGS sequence"/>
</dbReference>
<dbReference type="GO" id="GO:0004497">
    <property type="term" value="F:monooxygenase activity"/>
    <property type="evidence" value="ECO:0007669"/>
    <property type="project" value="UniProtKB-KW"/>
</dbReference>
<dbReference type="Gene3D" id="3.30.70.100">
    <property type="match status" value="1"/>
</dbReference>
<reference evidence="2 3" key="1">
    <citation type="submission" date="2019-12" db="EMBL/GenBank/DDBJ databases">
        <title>Paenibacillus sp. nov., an endophytic bacterium isolated from the stem of Dendrobium.</title>
        <authorList>
            <person name="Zhao R."/>
        </authorList>
    </citation>
    <scope>NUCLEOTIDE SEQUENCE [LARGE SCALE GENOMIC DNA]</scope>
    <source>
        <strain evidence="2 3">HJL G12</strain>
    </source>
</reference>
<keyword evidence="2" id="KW-0560">Oxidoreductase</keyword>
<dbReference type="InterPro" id="IPR007138">
    <property type="entry name" value="ABM_dom"/>
</dbReference>
<feature type="domain" description="ABM" evidence="1">
    <location>
        <begin position="2"/>
        <end position="91"/>
    </location>
</feature>
<dbReference type="AlphaFoldDB" id="A0A7X3LF66"/>
<dbReference type="PROSITE" id="PS51725">
    <property type="entry name" value="ABM"/>
    <property type="match status" value="1"/>
</dbReference>
<evidence type="ECO:0000313" key="3">
    <source>
        <dbReference type="Proteomes" id="UP000460318"/>
    </source>
</evidence>
<gene>
    <name evidence="2" type="ORF">GRF59_06665</name>
</gene>
<evidence type="ECO:0000259" key="1">
    <source>
        <dbReference type="PROSITE" id="PS51725"/>
    </source>
</evidence>
<dbReference type="InterPro" id="IPR011008">
    <property type="entry name" value="Dimeric_a/b-barrel"/>
</dbReference>
<dbReference type="RefSeq" id="WP_160496823.1">
    <property type="nucleotide sequence ID" value="NZ_WUBI01000001.1"/>
</dbReference>
<evidence type="ECO:0000313" key="2">
    <source>
        <dbReference type="EMBL" id="MWV43311.1"/>
    </source>
</evidence>
<organism evidence="2 3">
    <name type="scientific">Paenibacillus dendrobii</name>
    <dbReference type="NCBI Taxonomy" id="2691084"/>
    <lineage>
        <taxon>Bacteria</taxon>
        <taxon>Bacillati</taxon>
        <taxon>Bacillota</taxon>
        <taxon>Bacilli</taxon>
        <taxon>Bacillales</taxon>
        <taxon>Paenibacillaceae</taxon>
        <taxon>Paenibacillus</taxon>
    </lineage>
</organism>